<dbReference type="EMBL" id="JAUFQC010000001">
    <property type="protein sequence ID" value="MDN3609159.1"/>
    <property type="molecule type" value="Genomic_DNA"/>
</dbReference>
<protein>
    <recommendedName>
        <fullName evidence="2">UPF0102 protein QWZ16_05400</fullName>
    </recommendedName>
</protein>
<dbReference type="InterPro" id="IPR003509">
    <property type="entry name" value="UPF0102_YraN-like"/>
</dbReference>
<evidence type="ECO:0000256" key="2">
    <source>
        <dbReference type="HAMAP-Rule" id="MF_00048"/>
    </source>
</evidence>
<dbReference type="Gene3D" id="3.40.1350.10">
    <property type="match status" value="1"/>
</dbReference>
<dbReference type="CDD" id="cd20736">
    <property type="entry name" value="PoNe_Nuclease"/>
    <property type="match status" value="1"/>
</dbReference>
<proteinExistence type="inferred from homology"/>
<evidence type="ECO:0000313" key="4">
    <source>
        <dbReference type="Proteomes" id="UP001238540"/>
    </source>
</evidence>
<dbReference type="NCBIfam" id="NF009150">
    <property type="entry name" value="PRK12497.1-3"/>
    <property type="match status" value="1"/>
</dbReference>
<evidence type="ECO:0000313" key="3">
    <source>
        <dbReference type="EMBL" id="MDN3609159.1"/>
    </source>
</evidence>
<keyword evidence="4" id="KW-1185">Reference proteome</keyword>
<dbReference type="PANTHER" id="PTHR34039:SF1">
    <property type="entry name" value="UPF0102 PROTEIN YRAN"/>
    <property type="match status" value="1"/>
</dbReference>
<dbReference type="NCBIfam" id="TIGR00252">
    <property type="entry name" value="YraN family protein"/>
    <property type="match status" value="1"/>
</dbReference>
<evidence type="ECO:0000256" key="1">
    <source>
        <dbReference type="ARBA" id="ARBA00006738"/>
    </source>
</evidence>
<gene>
    <name evidence="3" type="ORF">QWZ16_05400</name>
</gene>
<dbReference type="InterPro" id="IPR011335">
    <property type="entry name" value="Restrct_endonuc-II-like"/>
</dbReference>
<accession>A0ABT8BR64</accession>
<sequence>MMNVLFSAKLAGRNTVFRNKRKSGEFYEAMAETFLNRHGLSLLEKNFNTKVGEIDLIMQEGSTIVFIEVRYRSHQRFGHAAETVTQTKMNKIIKAAHQWLMKQSKSVHSTDIRFDVIAMHEHGDQIDWIKNAIIEG</sequence>
<dbReference type="HAMAP" id="MF_00048">
    <property type="entry name" value="UPF0102"/>
    <property type="match status" value="1"/>
</dbReference>
<dbReference type="PANTHER" id="PTHR34039">
    <property type="entry name" value="UPF0102 PROTEIN YRAN"/>
    <property type="match status" value="1"/>
</dbReference>
<name>A0ABT8BR64_9VIBR</name>
<dbReference type="SUPFAM" id="SSF52980">
    <property type="entry name" value="Restriction endonuclease-like"/>
    <property type="match status" value="1"/>
</dbReference>
<comment type="caution">
    <text evidence="3">The sequence shown here is derived from an EMBL/GenBank/DDBJ whole genome shotgun (WGS) entry which is preliminary data.</text>
</comment>
<reference evidence="4" key="1">
    <citation type="journal article" date="2019" name="Int. J. Syst. Evol. Microbiol.">
        <title>The Global Catalogue of Microorganisms (GCM) 10K type strain sequencing project: providing services to taxonomists for standard genome sequencing and annotation.</title>
        <authorList>
            <consortium name="The Broad Institute Genomics Platform"/>
            <consortium name="The Broad Institute Genome Sequencing Center for Infectious Disease"/>
            <person name="Wu L."/>
            <person name="Ma J."/>
        </authorList>
    </citation>
    <scope>NUCLEOTIDE SEQUENCE [LARGE SCALE GENOMIC DNA]</scope>
    <source>
        <strain evidence="4">CECT 7398</strain>
    </source>
</reference>
<organism evidence="3 4">
    <name type="scientific">Vibrio ostreicida</name>
    <dbReference type="NCBI Taxonomy" id="526588"/>
    <lineage>
        <taxon>Bacteria</taxon>
        <taxon>Pseudomonadati</taxon>
        <taxon>Pseudomonadota</taxon>
        <taxon>Gammaproteobacteria</taxon>
        <taxon>Vibrionales</taxon>
        <taxon>Vibrionaceae</taxon>
        <taxon>Vibrio</taxon>
    </lineage>
</organism>
<dbReference type="Pfam" id="PF02021">
    <property type="entry name" value="UPF0102"/>
    <property type="match status" value="1"/>
</dbReference>
<comment type="similarity">
    <text evidence="1 2">Belongs to the UPF0102 family.</text>
</comment>
<dbReference type="Proteomes" id="UP001238540">
    <property type="component" value="Unassembled WGS sequence"/>
</dbReference>
<dbReference type="InterPro" id="IPR011856">
    <property type="entry name" value="tRNA_endonuc-like_dom_sf"/>
</dbReference>